<evidence type="ECO:0000259" key="7">
    <source>
        <dbReference type="PROSITE" id="PS50850"/>
    </source>
</evidence>
<reference evidence="8 9" key="1">
    <citation type="submission" date="2021-07" db="EMBL/GenBank/DDBJ databases">
        <title>Whole Genome Sequence of Nocardia Iowensis.</title>
        <authorList>
            <person name="Lamm A."/>
            <person name="Collins-Fairclough A.M."/>
            <person name="Bunk B."/>
            <person name="Sproer C."/>
        </authorList>
    </citation>
    <scope>NUCLEOTIDE SEQUENCE [LARGE SCALE GENOMIC DNA]</scope>
    <source>
        <strain evidence="8 9">NRRL 5646</strain>
    </source>
</reference>
<evidence type="ECO:0000256" key="6">
    <source>
        <dbReference type="SAM" id="Phobius"/>
    </source>
</evidence>
<evidence type="ECO:0000256" key="2">
    <source>
        <dbReference type="ARBA" id="ARBA00022692"/>
    </source>
</evidence>
<sequence>MNSPALDNESEHTPEPSAHTPSAASSKMTTAAKIALAVLLTGELMNILDDSVVLTAIPTLQRSLGAGPAAVQWLTAGYALTFALGLITGGRLGDIYGRRKIFLLGTAGFTLASLLCGSAADPGMLIAARVLQGGAAAVMIPQVLATFHVTFDGENRSRAFGLFGAVLAMANVLGPVLGGVLTEADLFGLSWRPIFLINVPIGLAVIILGRKFITESTAAKADRLDLAGVLLSAIAMVLIVFPLTEGHAHGWPLWSFAMFVGGLLMLGVFLRHQQRRKDDAPLVVLSLFKGKQFSGGLSAQLMVGLLCGLFFMTWTLYLQRGLGMSPLMAAMAFVLLSLGELAGAMTATKTAGRFARRLPQTGALIALAAMMAYGLQISGGRSDLTLLAMAVPVLLLGFGLGLIGGPIADLTLAKVPHGSAGSASGLFNTALQLGAAFGVALTGLVFFAATGGSPDGALNRDAFTGVLWWVGGTLAVLWALMFFLPKHPNSPAEQASAGGR</sequence>
<feature type="transmembrane region" description="Helical" evidence="6">
    <location>
        <begin position="384"/>
        <end position="404"/>
    </location>
</feature>
<feature type="transmembrane region" description="Helical" evidence="6">
    <location>
        <begin position="297"/>
        <end position="317"/>
    </location>
</feature>
<dbReference type="RefSeq" id="WP_218475046.1">
    <property type="nucleotide sequence ID" value="NZ_BAABJN010000001.1"/>
</dbReference>
<dbReference type="InterPro" id="IPR011701">
    <property type="entry name" value="MFS"/>
</dbReference>
<keyword evidence="3 6" id="KW-1133">Transmembrane helix</keyword>
<keyword evidence="9" id="KW-1185">Reference proteome</keyword>
<keyword evidence="2 6" id="KW-0812">Transmembrane</keyword>
<evidence type="ECO:0000313" key="8">
    <source>
        <dbReference type="EMBL" id="QXN93205.1"/>
    </source>
</evidence>
<dbReference type="PANTHER" id="PTHR42718:SF39">
    <property type="entry name" value="ACTINORHODIN TRANSPORTER-RELATED"/>
    <property type="match status" value="1"/>
</dbReference>
<comment type="subcellular location">
    <subcellularLocation>
        <location evidence="1">Membrane</location>
        <topology evidence="1">Multi-pass membrane protein</topology>
    </subcellularLocation>
</comment>
<dbReference type="CDD" id="cd17321">
    <property type="entry name" value="MFS_MMR_MDR_like"/>
    <property type="match status" value="1"/>
</dbReference>
<feature type="transmembrane region" description="Helical" evidence="6">
    <location>
        <begin position="70"/>
        <end position="89"/>
    </location>
</feature>
<dbReference type="InterPro" id="IPR020846">
    <property type="entry name" value="MFS_dom"/>
</dbReference>
<feature type="transmembrane region" description="Helical" evidence="6">
    <location>
        <begin position="250"/>
        <end position="270"/>
    </location>
</feature>
<feature type="transmembrane region" description="Helical" evidence="6">
    <location>
        <begin position="224"/>
        <end position="244"/>
    </location>
</feature>
<dbReference type="PANTHER" id="PTHR42718">
    <property type="entry name" value="MAJOR FACILITATOR SUPERFAMILY MULTIDRUG TRANSPORTER MFSC"/>
    <property type="match status" value="1"/>
</dbReference>
<protein>
    <submittedName>
        <fullName evidence="8">MFS transporter</fullName>
    </submittedName>
</protein>
<feature type="domain" description="Major facilitator superfamily (MFS) profile" evidence="7">
    <location>
        <begin position="35"/>
        <end position="489"/>
    </location>
</feature>
<name>A0ABX8RUA5_NOCIO</name>
<evidence type="ECO:0000313" key="9">
    <source>
        <dbReference type="Proteomes" id="UP000694257"/>
    </source>
</evidence>
<feature type="transmembrane region" description="Helical" evidence="6">
    <location>
        <begin position="323"/>
        <end position="346"/>
    </location>
</feature>
<proteinExistence type="predicted"/>
<evidence type="ECO:0000256" key="1">
    <source>
        <dbReference type="ARBA" id="ARBA00004141"/>
    </source>
</evidence>
<feature type="transmembrane region" description="Helical" evidence="6">
    <location>
        <begin position="193"/>
        <end position="212"/>
    </location>
</feature>
<gene>
    <name evidence="8" type="ORF">KV110_08940</name>
</gene>
<dbReference type="Proteomes" id="UP000694257">
    <property type="component" value="Chromosome"/>
</dbReference>
<dbReference type="EMBL" id="CP078145">
    <property type="protein sequence ID" value="QXN93205.1"/>
    <property type="molecule type" value="Genomic_DNA"/>
</dbReference>
<feature type="transmembrane region" description="Helical" evidence="6">
    <location>
        <begin position="466"/>
        <end position="484"/>
    </location>
</feature>
<dbReference type="Pfam" id="PF07690">
    <property type="entry name" value="MFS_1"/>
    <property type="match status" value="1"/>
</dbReference>
<accession>A0ABX8RUA5</accession>
<feature type="region of interest" description="Disordered" evidence="5">
    <location>
        <begin position="1"/>
        <end position="25"/>
    </location>
</feature>
<keyword evidence="4 6" id="KW-0472">Membrane</keyword>
<feature type="transmembrane region" description="Helical" evidence="6">
    <location>
        <begin position="358"/>
        <end position="378"/>
    </location>
</feature>
<feature type="transmembrane region" description="Helical" evidence="6">
    <location>
        <begin position="101"/>
        <end position="120"/>
    </location>
</feature>
<evidence type="ECO:0000256" key="5">
    <source>
        <dbReference type="SAM" id="MobiDB-lite"/>
    </source>
</evidence>
<organism evidence="8 9">
    <name type="scientific">Nocardia iowensis</name>
    <dbReference type="NCBI Taxonomy" id="204891"/>
    <lineage>
        <taxon>Bacteria</taxon>
        <taxon>Bacillati</taxon>
        <taxon>Actinomycetota</taxon>
        <taxon>Actinomycetes</taxon>
        <taxon>Mycobacteriales</taxon>
        <taxon>Nocardiaceae</taxon>
        <taxon>Nocardia</taxon>
    </lineage>
</organism>
<evidence type="ECO:0000256" key="4">
    <source>
        <dbReference type="ARBA" id="ARBA00023136"/>
    </source>
</evidence>
<evidence type="ECO:0000256" key="3">
    <source>
        <dbReference type="ARBA" id="ARBA00022989"/>
    </source>
</evidence>
<feature type="transmembrane region" description="Helical" evidence="6">
    <location>
        <begin position="425"/>
        <end position="446"/>
    </location>
</feature>
<dbReference type="PROSITE" id="PS50850">
    <property type="entry name" value="MFS"/>
    <property type="match status" value="1"/>
</dbReference>
<feature type="transmembrane region" description="Helical" evidence="6">
    <location>
        <begin position="126"/>
        <end position="147"/>
    </location>
</feature>
<feature type="transmembrane region" description="Helical" evidence="6">
    <location>
        <begin position="159"/>
        <end position="181"/>
    </location>
</feature>